<evidence type="ECO:0000313" key="2">
    <source>
        <dbReference type="EMBL" id="SDS06779.1"/>
    </source>
</evidence>
<sequence length="176" mass="19073">MKKLLFFLTFFGSLNVSSQETTTASQFSVNLLAPSAEYELAVAGRSTIDMNLGVGFAYHNSSYGGEAFGLFPGIEAQYRYYYNFGKRVDKGKKTSENSANYIAGVASITSGKPIIGDLEYTDDFAGFVGPAWGLQRVYNSGFKLNLNLGLGMGFNEGGNAYLTPLFGLQLGWKLGK</sequence>
<reference evidence="2 3" key="1">
    <citation type="submission" date="2016-10" db="EMBL/GenBank/DDBJ databases">
        <authorList>
            <person name="Varghese N."/>
            <person name="Submissions S."/>
        </authorList>
    </citation>
    <scope>NUCLEOTIDE SEQUENCE [LARGE SCALE GENOMIC DNA]</scope>
    <source>
        <strain evidence="2 3">Mar_2010_102</strain>
    </source>
</reference>
<feature type="chain" id="PRO_5009256328" description="Outer membrane protein beta-barrel domain-containing protein" evidence="1">
    <location>
        <begin position="19"/>
        <end position="176"/>
    </location>
</feature>
<keyword evidence="1" id="KW-0732">Signal</keyword>
<name>A0A1H1P831_9FLAO</name>
<proteinExistence type="predicted"/>
<dbReference type="EMBL" id="LT629745">
    <property type="protein sequence ID" value="SDS06779.1"/>
    <property type="molecule type" value="Genomic_DNA"/>
</dbReference>
<evidence type="ECO:0000313" key="3">
    <source>
        <dbReference type="Proteomes" id="UP000198858"/>
    </source>
</evidence>
<protein>
    <recommendedName>
        <fullName evidence="4">Outer membrane protein beta-barrel domain-containing protein</fullName>
    </recommendedName>
</protein>
<accession>A0A1H1P831</accession>
<dbReference type="RefSeq" id="WP_089662309.1">
    <property type="nucleotide sequence ID" value="NZ_LT629745.1"/>
</dbReference>
<evidence type="ECO:0008006" key="4">
    <source>
        <dbReference type="Google" id="ProtNLM"/>
    </source>
</evidence>
<gene>
    <name evidence="2" type="ORF">SAMN04488552_1997</name>
</gene>
<dbReference type="Proteomes" id="UP000198858">
    <property type="component" value="Chromosome I"/>
</dbReference>
<dbReference type="AlphaFoldDB" id="A0A1H1P831"/>
<keyword evidence="3" id="KW-1185">Reference proteome</keyword>
<dbReference type="STRING" id="1250231.SAMN04488552_1997"/>
<evidence type="ECO:0000256" key="1">
    <source>
        <dbReference type="SAM" id="SignalP"/>
    </source>
</evidence>
<feature type="signal peptide" evidence="1">
    <location>
        <begin position="1"/>
        <end position="18"/>
    </location>
</feature>
<organism evidence="2 3">
    <name type="scientific">Christiangramia echinicola</name>
    <dbReference type="NCBI Taxonomy" id="279359"/>
    <lineage>
        <taxon>Bacteria</taxon>
        <taxon>Pseudomonadati</taxon>
        <taxon>Bacteroidota</taxon>
        <taxon>Flavobacteriia</taxon>
        <taxon>Flavobacteriales</taxon>
        <taxon>Flavobacteriaceae</taxon>
        <taxon>Christiangramia</taxon>
    </lineage>
</organism>